<dbReference type="AlphaFoldDB" id="A0A9E7SCY2"/>
<accession>A0A9E7SCY2</accession>
<proteinExistence type="predicted"/>
<sequence>MEDYLKLIPKRLDKIELRKIDNKYYLLIPMSSRLDFLARKLHGEYRRLELDEVGAFVWELCDGTRTIEQIGKKVKEKFGENAEPLYERLVTFILELYKRNLILLGGWDERGG</sequence>
<gene>
    <name evidence="1" type="ORF">K1720_00135</name>
</gene>
<dbReference type="Proteomes" id="UP001056425">
    <property type="component" value="Chromosome"/>
</dbReference>
<evidence type="ECO:0000313" key="1">
    <source>
        <dbReference type="EMBL" id="USG99936.1"/>
    </source>
</evidence>
<name>A0A9E7SCY2_9EURY</name>
<dbReference type="EMBL" id="CP080572">
    <property type="protein sequence ID" value="USG99936.1"/>
    <property type="molecule type" value="Genomic_DNA"/>
</dbReference>
<dbReference type="Pfam" id="PF05402">
    <property type="entry name" value="PqqD"/>
    <property type="match status" value="1"/>
</dbReference>
<keyword evidence="2" id="KW-1185">Reference proteome</keyword>
<organism evidence="1 2">
    <name type="scientific">Thermococcus argininiproducens</name>
    <dbReference type="NCBI Taxonomy" id="2866384"/>
    <lineage>
        <taxon>Archaea</taxon>
        <taxon>Methanobacteriati</taxon>
        <taxon>Methanobacteriota</taxon>
        <taxon>Thermococci</taxon>
        <taxon>Thermococcales</taxon>
        <taxon>Thermococcaceae</taxon>
        <taxon>Thermococcus</taxon>
    </lineage>
</organism>
<dbReference type="InterPro" id="IPR008792">
    <property type="entry name" value="PQQD"/>
</dbReference>
<dbReference type="Gene3D" id="1.10.10.1150">
    <property type="entry name" value="Coenzyme PQQ synthesis protein D (PqqD)"/>
    <property type="match status" value="1"/>
</dbReference>
<evidence type="ECO:0000313" key="2">
    <source>
        <dbReference type="Proteomes" id="UP001056425"/>
    </source>
</evidence>
<dbReference type="GeneID" id="72776704"/>
<dbReference type="KEGG" id="thei:K1720_00135"/>
<reference evidence="1 2" key="1">
    <citation type="submission" date="2021-08" db="EMBL/GenBank/DDBJ databases">
        <title>Thermococcus onnuriiensis IOH2.</title>
        <authorList>
            <person name="Park Y.-J."/>
        </authorList>
    </citation>
    <scope>NUCLEOTIDE SEQUENCE [LARGE SCALE GENOMIC DNA]</scope>
    <source>
        <strain evidence="1 2">IOH2</strain>
    </source>
</reference>
<dbReference type="RefSeq" id="WP_251949203.1">
    <property type="nucleotide sequence ID" value="NZ_CP080572.1"/>
</dbReference>
<protein>
    <submittedName>
        <fullName evidence="1">PqqD family protein</fullName>
    </submittedName>
</protein>
<dbReference type="InterPro" id="IPR041881">
    <property type="entry name" value="PqqD_sf"/>
</dbReference>